<feature type="binding site" evidence="5">
    <location>
        <position position="102"/>
    </location>
    <ligand>
        <name>Zn(2+)</name>
        <dbReference type="ChEBI" id="CHEBI:29105"/>
    </ligand>
</feature>
<dbReference type="InterPro" id="IPR046457">
    <property type="entry name" value="PMI_typeI_cat"/>
</dbReference>
<evidence type="ECO:0000259" key="7">
    <source>
        <dbReference type="Pfam" id="PF20511"/>
    </source>
</evidence>
<dbReference type="eggNOG" id="COG1482">
    <property type="taxonomic scope" value="Bacteria"/>
</dbReference>
<dbReference type="STRING" id="398512.Bccel_4362"/>
<dbReference type="InterPro" id="IPR049071">
    <property type="entry name" value="MPI_cupin_dom"/>
</dbReference>
<dbReference type="AlphaFoldDB" id="A0A0L6JTE4"/>
<keyword evidence="9" id="KW-0413">Isomerase</keyword>
<name>A0A0L6JTE4_9FIRM</name>
<dbReference type="PANTHER" id="PTHR42742">
    <property type="entry name" value="TRANSCRIPTIONAL REPRESSOR MPRA"/>
    <property type="match status" value="1"/>
</dbReference>
<evidence type="ECO:0000259" key="8">
    <source>
        <dbReference type="Pfam" id="PF21621"/>
    </source>
</evidence>
<dbReference type="PANTHER" id="PTHR42742:SF3">
    <property type="entry name" value="FRUCTOKINASE"/>
    <property type="match status" value="1"/>
</dbReference>
<feature type="binding site" evidence="5">
    <location>
        <position position="178"/>
    </location>
    <ligand>
        <name>Zn(2+)</name>
        <dbReference type="ChEBI" id="CHEBI:29105"/>
    </ligand>
</feature>
<dbReference type="EMBL" id="LGTC01000001">
    <property type="protein sequence ID" value="KNY29088.1"/>
    <property type="molecule type" value="Genomic_DNA"/>
</dbReference>
<evidence type="ECO:0000256" key="2">
    <source>
        <dbReference type="ARBA" id="ARBA00022833"/>
    </source>
</evidence>
<dbReference type="Pfam" id="PF21621">
    <property type="entry name" value="MPI_cupin_dom"/>
    <property type="match status" value="1"/>
</dbReference>
<evidence type="ECO:0000256" key="4">
    <source>
        <dbReference type="ARBA" id="ARBA00030762"/>
    </source>
</evidence>
<dbReference type="InterPro" id="IPR014628">
    <property type="entry name" value="Man6P_isomerase_Firm_short"/>
</dbReference>
<keyword evidence="2 5" id="KW-0862">Zinc</keyword>
<dbReference type="GO" id="GO:0004476">
    <property type="term" value="F:mannose-6-phosphate isomerase activity"/>
    <property type="evidence" value="ECO:0007669"/>
    <property type="project" value="InterPro"/>
</dbReference>
<dbReference type="Proteomes" id="UP000036923">
    <property type="component" value="Unassembled WGS sequence"/>
</dbReference>
<dbReference type="SUPFAM" id="SSF51182">
    <property type="entry name" value="RmlC-like cupins"/>
    <property type="match status" value="1"/>
</dbReference>
<evidence type="ECO:0000256" key="6">
    <source>
        <dbReference type="PIRSR" id="PIRSR036894-2"/>
    </source>
</evidence>
<dbReference type="PATRIC" id="fig|398512.5.peg.4570"/>
<dbReference type="GO" id="GO:0008270">
    <property type="term" value="F:zinc ion binding"/>
    <property type="evidence" value="ECO:0007669"/>
    <property type="project" value="InterPro"/>
</dbReference>
<proteinExistence type="predicted"/>
<accession>A0A0L6JTE4</accession>
<evidence type="ECO:0000256" key="3">
    <source>
        <dbReference type="ARBA" id="ARBA00029741"/>
    </source>
</evidence>
<protein>
    <recommendedName>
        <fullName evidence="3">Phosphohexomutase</fullName>
    </recommendedName>
    <alternativeName>
        <fullName evidence="4">Phosphomannose isomerase</fullName>
    </alternativeName>
</protein>
<evidence type="ECO:0000256" key="1">
    <source>
        <dbReference type="ARBA" id="ARBA00022723"/>
    </source>
</evidence>
<evidence type="ECO:0000313" key="9">
    <source>
        <dbReference type="EMBL" id="KNY29088.1"/>
    </source>
</evidence>
<feature type="active site" evidence="6">
    <location>
        <position position="198"/>
    </location>
</feature>
<dbReference type="RefSeq" id="WP_010244733.1">
    <property type="nucleotide sequence ID" value="NZ_JQKC01000005.1"/>
</dbReference>
<dbReference type="Gene3D" id="2.60.120.10">
    <property type="entry name" value="Jelly Rolls"/>
    <property type="match status" value="2"/>
</dbReference>
<keyword evidence="10" id="KW-1185">Reference proteome</keyword>
<evidence type="ECO:0000256" key="5">
    <source>
        <dbReference type="PIRSR" id="PIRSR036894-1"/>
    </source>
</evidence>
<dbReference type="Pfam" id="PF20511">
    <property type="entry name" value="PMI_typeI_cat"/>
    <property type="match status" value="1"/>
</dbReference>
<gene>
    <name evidence="9" type="ORF">Bccel_4362</name>
</gene>
<comment type="caution">
    <text evidence="9">The sequence shown here is derived from an EMBL/GenBank/DDBJ whole genome shotgun (WGS) entry which is preliminary data.</text>
</comment>
<organism evidence="9 10">
    <name type="scientific">Pseudobacteroides cellulosolvens ATCC 35603 = DSM 2933</name>
    <dbReference type="NCBI Taxonomy" id="398512"/>
    <lineage>
        <taxon>Bacteria</taxon>
        <taxon>Bacillati</taxon>
        <taxon>Bacillota</taxon>
        <taxon>Clostridia</taxon>
        <taxon>Eubacteriales</taxon>
        <taxon>Oscillospiraceae</taxon>
        <taxon>Pseudobacteroides</taxon>
    </lineage>
</organism>
<keyword evidence="1 5" id="KW-0479">Metal-binding</keyword>
<feature type="binding site" evidence="5">
    <location>
        <position position="120"/>
    </location>
    <ligand>
        <name>Zn(2+)</name>
        <dbReference type="ChEBI" id="CHEBI:29105"/>
    </ligand>
</feature>
<feature type="domain" description="Phosphomannose isomerase type I catalytic" evidence="7">
    <location>
        <begin position="6"/>
        <end position="110"/>
    </location>
</feature>
<feature type="domain" description="Mannose-6-phosphate isomerase cupin" evidence="8">
    <location>
        <begin position="244"/>
        <end position="318"/>
    </location>
</feature>
<dbReference type="CDD" id="cd07010">
    <property type="entry name" value="cupin_PMI_type_I_N_bac"/>
    <property type="match status" value="1"/>
</dbReference>
<comment type="cofactor">
    <cofactor evidence="5">
        <name>Zn(2+)</name>
        <dbReference type="ChEBI" id="CHEBI:29105"/>
    </cofactor>
    <text evidence="5">Binds 1 zinc ion per subunit.</text>
</comment>
<dbReference type="PIRSF" id="PIRSF036894">
    <property type="entry name" value="PMI_Firm_short"/>
    <property type="match status" value="1"/>
</dbReference>
<dbReference type="OrthoDB" id="9808275at2"/>
<dbReference type="InterPro" id="IPR011051">
    <property type="entry name" value="RmlC_Cupin_sf"/>
</dbReference>
<dbReference type="InterPro" id="IPR051804">
    <property type="entry name" value="Carb_Metab_Reg_Kinase/Isom"/>
</dbReference>
<dbReference type="GO" id="GO:0005975">
    <property type="term" value="P:carbohydrate metabolic process"/>
    <property type="evidence" value="ECO:0007669"/>
    <property type="project" value="InterPro"/>
</dbReference>
<evidence type="ECO:0000313" key="10">
    <source>
        <dbReference type="Proteomes" id="UP000036923"/>
    </source>
</evidence>
<reference evidence="10" key="1">
    <citation type="submission" date="2015-07" db="EMBL/GenBank/DDBJ databases">
        <title>Near-Complete Genome Sequence of the Cellulolytic Bacterium Bacteroides (Pseudobacteroides) cellulosolvens ATCC 35603.</title>
        <authorList>
            <person name="Dassa B."/>
            <person name="Utturkar S.M."/>
            <person name="Klingeman D.M."/>
            <person name="Hurt R.A."/>
            <person name="Keller M."/>
            <person name="Xu J."/>
            <person name="Reddy Y.H.K."/>
            <person name="Borovok I."/>
            <person name="Grinberg I.R."/>
            <person name="Lamed R."/>
            <person name="Zhivin O."/>
            <person name="Bayer E.A."/>
            <person name="Brown S.D."/>
        </authorList>
    </citation>
    <scope>NUCLEOTIDE SEQUENCE [LARGE SCALE GENOMIC DNA]</scope>
    <source>
        <strain evidence="10">DSM 2933</strain>
    </source>
</reference>
<sequence>MLYPYKMMPVYKDYIWGGHNLRKLGKSIPDGQVAESWELSGISGSESKIANGPLKGQVLTEVIRRYGRLVLGDKFASEKINAGLPVLLKFIDANDRLSIQVHPDDEYAVECEHGKMGKTEMWYIIDAKPEASVFHGFSEGYDKGRIRDCILKYKHGGLYREVKVKKGDVVFVPAGTVHALNDGLVVAEIQQHSDLTYRLFDYDRTDAAGKKRPLHINKALDVLDYKNRKALYKGLTVCYDKIVTKYLALSEYFCVRQLEGNGTPVELFAEGSFSAFMFITGEAEIMYDTEKLHVDALETVFIPAYMGSYKIDGEFSALQIFIPDSVMDVYASLMEEGFSSEEIFNCIAGAENLCVPLKTAV</sequence>
<dbReference type="InterPro" id="IPR014710">
    <property type="entry name" value="RmlC-like_jellyroll"/>
</dbReference>